<comment type="caution">
    <text evidence="1">The sequence shown here is derived from an EMBL/GenBank/DDBJ whole genome shotgun (WGS) entry which is preliminary data.</text>
</comment>
<evidence type="ECO:0000313" key="1">
    <source>
        <dbReference type="EMBL" id="KAJ3661782.1"/>
    </source>
</evidence>
<name>A0AA38IX23_9CUCU</name>
<proteinExistence type="predicted"/>
<dbReference type="EMBL" id="JALNTZ010000002">
    <property type="protein sequence ID" value="KAJ3661782.1"/>
    <property type="molecule type" value="Genomic_DNA"/>
</dbReference>
<dbReference type="AlphaFoldDB" id="A0AA38IX23"/>
<dbReference type="InterPro" id="IPR011011">
    <property type="entry name" value="Znf_FYVE_PHD"/>
</dbReference>
<sequence length="113" mass="13052">MSFDYCHATKNARDLEELKVKRENKRKVNVWQCKRNIFYKSSSRGEDGENEEEDDPFAVAANGEDEACLFYNVFENSRSREVWICCMKCKMSAHSECAGVSPKSKKFICEVCS</sequence>
<dbReference type="Gene3D" id="3.30.40.10">
    <property type="entry name" value="Zinc/RING finger domain, C3HC4 (zinc finger)"/>
    <property type="match status" value="1"/>
</dbReference>
<gene>
    <name evidence="1" type="ORF">Zmor_006166</name>
</gene>
<evidence type="ECO:0000313" key="2">
    <source>
        <dbReference type="Proteomes" id="UP001168821"/>
    </source>
</evidence>
<keyword evidence="2" id="KW-1185">Reference proteome</keyword>
<reference evidence="1" key="1">
    <citation type="journal article" date="2023" name="G3 (Bethesda)">
        <title>Whole genome assemblies of Zophobas morio and Tenebrio molitor.</title>
        <authorList>
            <person name="Kaur S."/>
            <person name="Stinson S.A."/>
            <person name="diCenzo G.C."/>
        </authorList>
    </citation>
    <scope>NUCLEOTIDE SEQUENCE</scope>
    <source>
        <strain evidence="1">QUZm001</strain>
    </source>
</reference>
<evidence type="ECO:0008006" key="3">
    <source>
        <dbReference type="Google" id="ProtNLM"/>
    </source>
</evidence>
<dbReference type="SUPFAM" id="SSF57903">
    <property type="entry name" value="FYVE/PHD zinc finger"/>
    <property type="match status" value="1"/>
</dbReference>
<dbReference type="Proteomes" id="UP001168821">
    <property type="component" value="Unassembled WGS sequence"/>
</dbReference>
<protein>
    <recommendedName>
        <fullName evidence="3">Zinc finger PHD-type domain-containing protein</fullName>
    </recommendedName>
</protein>
<accession>A0AA38IX23</accession>
<organism evidence="1 2">
    <name type="scientific">Zophobas morio</name>
    <dbReference type="NCBI Taxonomy" id="2755281"/>
    <lineage>
        <taxon>Eukaryota</taxon>
        <taxon>Metazoa</taxon>
        <taxon>Ecdysozoa</taxon>
        <taxon>Arthropoda</taxon>
        <taxon>Hexapoda</taxon>
        <taxon>Insecta</taxon>
        <taxon>Pterygota</taxon>
        <taxon>Neoptera</taxon>
        <taxon>Endopterygota</taxon>
        <taxon>Coleoptera</taxon>
        <taxon>Polyphaga</taxon>
        <taxon>Cucujiformia</taxon>
        <taxon>Tenebrionidae</taxon>
        <taxon>Zophobas</taxon>
    </lineage>
</organism>
<dbReference type="InterPro" id="IPR013083">
    <property type="entry name" value="Znf_RING/FYVE/PHD"/>
</dbReference>